<comment type="caution">
    <text evidence="2">The sequence shown here is derived from an EMBL/GenBank/DDBJ whole genome shotgun (WGS) entry which is preliminary data.</text>
</comment>
<accession>A0AAE1QCX9</accession>
<evidence type="ECO:0000313" key="3">
    <source>
        <dbReference type="Proteomes" id="UP001292094"/>
    </source>
</evidence>
<dbReference type="Proteomes" id="UP001292094">
    <property type="component" value="Unassembled WGS sequence"/>
</dbReference>
<dbReference type="AlphaFoldDB" id="A0AAE1QCX9"/>
<keyword evidence="3" id="KW-1185">Reference proteome</keyword>
<feature type="compositionally biased region" description="Pro residues" evidence="1">
    <location>
        <begin position="151"/>
        <end position="163"/>
    </location>
</feature>
<protein>
    <submittedName>
        <fullName evidence="2">Uncharacterized protein</fullName>
    </submittedName>
</protein>
<evidence type="ECO:0000313" key="2">
    <source>
        <dbReference type="EMBL" id="KAK4324143.1"/>
    </source>
</evidence>
<gene>
    <name evidence="2" type="ORF">Pmani_005146</name>
</gene>
<evidence type="ECO:0000256" key="1">
    <source>
        <dbReference type="SAM" id="MobiDB-lite"/>
    </source>
</evidence>
<organism evidence="2 3">
    <name type="scientific">Petrolisthes manimaculis</name>
    <dbReference type="NCBI Taxonomy" id="1843537"/>
    <lineage>
        <taxon>Eukaryota</taxon>
        <taxon>Metazoa</taxon>
        <taxon>Ecdysozoa</taxon>
        <taxon>Arthropoda</taxon>
        <taxon>Crustacea</taxon>
        <taxon>Multicrustacea</taxon>
        <taxon>Malacostraca</taxon>
        <taxon>Eumalacostraca</taxon>
        <taxon>Eucarida</taxon>
        <taxon>Decapoda</taxon>
        <taxon>Pleocyemata</taxon>
        <taxon>Anomura</taxon>
        <taxon>Galatheoidea</taxon>
        <taxon>Porcellanidae</taxon>
        <taxon>Petrolisthes</taxon>
    </lineage>
</organism>
<reference evidence="2" key="1">
    <citation type="submission" date="2023-11" db="EMBL/GenBank/DDBJ databases">
        <title>Genome assemblies of two species of porcelain crab, Petrolisthes cinctipes and Petrolisthes manimaculis (Anomura: Porcellanidae).</title>
        <authorList>
            <person name="Angst P."/>
        </authorList>
    </citation>
    <scope>NUCLEOTIDE SEQUENCE</scope>
    <source>
        <strain evidence="2">PB745_02</strain>
        <tissue evidence="2">Gill</tissue>
    </source>
</reference>
<feature type="region of interest" description="Disordered" evidence="1">
    <location>
        <begin position="145"/>
        <end position="165"/>
    </location>
</feature>
<proteinExistence type="predicted"/>
<name>A0AAE1QCX9_9EUCA</name>
<dbReference type="EMBL" id="JAWZYT010000374">
    <property type="protein sequence ID" value="KAK4324143.1"/>
    <property type="molecule type" value="Genomic_DNA"/>
</dbReference>
<sequence>MPYYKISTLYQLERGCGYPPPDIIERLKTLGLFKNGSQRRGQCVQRKISAIPFNPPTTRNKPAQRYTSWMLEWVISVPLMDVLSSLMEVHHKVVPLLYKISQRTHVMVVPQHRIRNYKFKLSALFDINFDLSEMAFRHYLDRWSRGEGDASPPPRRQVSPPPVFMSRISGMDSTTPSDARTHHNTTWDLVVDEDLNQHVTENEEMGQYVAAEGMLQHVAKDEEVEQHVVGEKVVQQVTEGVEVVKHVTEGMEVVQHVTEGEEVVKHVTEGEEVVQHVTEGEEVVQHVAADGVDQLTMRESEVGVWWWDTSLPLGLASIAECQQLYHLGLTSYPLYKNKFLKCTDRHHAGTVTLGDQVTMLLNFLCNSVLPVPKNACCH</sequence>